<evidence type="ECO:0000256" key="1">
    <source>
        <dbReference type="ARBA" id="ARBA00022750"/>
    </source>
</evidence>
<feature type="compositionally biased region" description="Polar residues" evidence="4">
    <location>
        <begin position="993"/>
        <end position="1010"/>
    </location>
</feature>
<gene>
    <name evidence="6" type="ORF">Tci_046295</name>
</gene>
<dbReference type="InterPro" id="IPR025724">
    <property type="entry name" value="GAG-pre-integrase_dom"/>
</dbReference>
<evidence type="ECO:0000256" key="3">
    <source>
        <dbReference type="SAM" id="Coils"/>
    </source>
</evidence>
<feature type="region of interest" description="Disordered" evidence="4">
    <location>
        <begin position="1376"/>
        <end position="1400"/>
    </location>
</feature>
<dbReference type="InterPro" id="IPR036875">
    <property type="entry name" value="Znf_CCHC_sf"/>
</dbReference>
<evidence type="ECO:0000256" key="4">
    <source>
        <dbReference type="SAM" id="MobiDB-lite"/>
    </source>
</evidence>
<dbReference type="InterPro" id="IPR054722">
    <property type="entry name" value="PolX-like_BBD"/>
</dbReference>
<dbReference type="EMBL" id="BKCJ010006862">
    <property type="protein sequence ID" value="GEU74317.1"/>
    <property type="molecule type" value="Genomic_DNA"/>
</dbReference>
<feature type="compositionally biased region" description="Basic and acidic residues" evidence="4">
    <location>
        <begin position="1506"/>
        <end position="1518"/>
    </location>
</feature>
<dbReference type="Pfam" id="PF22936">
    <property type="entry name" value="Pol_BBD"/>
    <property type="match status" value="1"/>
</dbReference>
<dbReference type="Gene3D" id="4.10.60.10">
    <property type="entry name" value="Zinc finger, CCHC-type"/>
    <property type="match status" value="1"/>
</dbReference>
<protein>
    <recommendedName>
        <fullName evidence="5">CCHC-type domain-containing protein</fullName>
    </recommendedName>
</protein>
<dbReference type="InterPro" id="IPR043502">
    <property type="entry name" value="DNA/RNA_pol_sf"/>
</dbReference>
<accession>A0A6L2MLZ7</accession>
<dbReference type="PROSITE" id="PS50158">
    <property type="entry name" value="ZF_CCHC"/>
    <property type="match status" value="1"/>
</dbReference>
<dbReference type="SUPFAM" id="SSF57756">
    <property type="entry name" value="Retrovirus zinc finger-like domains"/>
    <property type="match status" value="1"/>
</dbReference>
<dbReference type="Pfam" id="PF13976">
    <property type="entry name" value="gag_pre-integrs"/>
    <property type="match status" value="1"/>
</dbReference>
<dbReference type="GO" id="GO:0004190">
    <property type="term" value="F:aspartic-type endopeptidase activity"/>
    <property type="evidence" value="ECO:0007669"/>
    <property type="project" value="UniProtKB-KW"/>
</dbReference>
<evidence type="ECO:0000256" key="2">
    <source>
        <dbReference type="PROSITE-ProRule" id="PRU00047"/>
    </source>
</evidence>
<organism evidence="6">
    <name type="scientific">Tanacetum cinerariifolium</name>
    <name type="common">Dalmatian daisy</name>
    <name type="synonym">Chrysanthemum cinerariifolium</name>
    <dbReference type="NCBI Taxonomy" id="118510"/>
    <lineage>
        <taxon>Eukaryota</taxon>
        <taxon>Viridiplantae</taxon>
        <taxon>Streptophyta</taxon>
        <taxon>Embryophyta</taxon>
        <taxon>Tracheophyta</taxon>
        <taxon>Spermatophyta</taxon>
        <taxon>Magnoliopsida</taxon>
        <taxon>eudicotyledons</taxon>
        <taxon>Gunneridae</taxon>
        <taxon>Pentapetalae</taxon>
        <taxon>asterids</taxon>
        <taxon>campanulids</taxon>
        <taxon>Asterales</taxon>
        <taxon>Asteraceae</taxon>
        <taxon>Asteroideae</taxon>
        <taxon>Anthemideae</taxon>
        <taxon>Anthemidinae</taxon>
        <taxon>Tanacetum</taxon>
    </lineage>
</organism>
<keyword evidence="2" id="KW-0863">Zinc-finger</keyword>
<evidence type="ECO:0000313" key="6">
    <source>
        <dbReference type="EMBL" id="GEU74317.1"/>
    </source>
</evidence>
<comment type="caution">
    <text evidence="6">The sequence shown here is derived from an EMBL/GenBank/DDBJ whole genome shotgun (WGS) entry which is preliminary data.</text>
</comment>
<sequence>MSFATWLHHVDPICYPTQGGEEGSWFCLISLLDDSRYTIGIKSLLDAIGITAAQVYVNTAQLELVLLVNFNEKYSKCLPLLVEVKTSITNVNVVEEVNIDGENILSNDRLCTMESHREWCNLAKTQVMEGVMTEMPIIYAEEKAQIILEVKARRTLMMGIPNENQLNFNSIRDAKKLLEAREKRFGEKLLQEVINKKLLRSLSPEWNTHVVVWRNKADLDTVCMDDVYNNLKVCEPEVKRMSSSNSSTQNMAFVSSSNNNSNSTNEAVNTTHGVSTASTQVNAAYIDNFSDVVICSFFASQPSCPQLVHKDLEQIHPDDMEEMDLRWQMAMLTIRDRRFLKKTRKKLTVNGLQREHAKCLRLLVKDLMLPSQIDVRLARKNELKARGTLLMALPDKHQLKFNIHKDAKTLMEAIKKRFGGNKETKKVQKTLLKQQYENFTGSSSESLDQIYDRLQKLISQLEILRESLSQEDINLKFLRSLPTEWRTHTLIWRNKTNLEEQSLDDLFNNLKIYEAEVKSSSSASTSTQNIVFVSSSNTNSTNEPVSATVSVSVVSAKIPVSALPNVDTLRFDMSKVECYNCHRKGHFARECRSPKDIRRNGAAEPQRRNVPAETSTLNLVETSIPAANPKTTIPKPKSQGNSRNRKACFVFNAAAPKPHVAKPRPTKSIVTKPHSPHRRHINHNPSPKASNFPPKVTAAKASMVNVVTVVQGKWEWKPKCLILDHISHIISASMTLKRFDYNDALRRSKSDKGVIYSRCSWHMIRNMSYLSNFKELNGGYVAFGGNPKGGKISGKGKIRTGKLNFDDVYFVKELKFNLFSVSQMCDKKNSAYFTDTKCLVLSPKFKLPDENQVLLRVPMENNMYNVDLKNIVPSGDLTCLFAKETLDESNLWHRRLGHINFKTINKLVKEKVGEENIQQYVLFPVWSSGSTNPQNTDGDAAFEVKEPEFEGRKPQSKVHVSLSSSAQSKKHDDKSKREAKGKSPVDDVGPLNTVVSPTHGKSSHIDTSQYLDDPNMPELEDITYSNDEEDVGAEADFTNLETSITVSPIPTTKVHKDHHVTQIIGDLSLATQKMSISRVAEDQGGLSQINNDDFHTSMQEELLQFKMQKVWVLVDFPYGKKAIGHTQEEGIDYEEVFAPVVRIEAIRLFLAYASFMGFMVYQIDVKSAFLYGTIEEEVYVCQPLGFEDPDYPDKVYKVVKALYGLDQAPRAWYETLANYLLKNDFQRGKIDQTLFIKRQKVDIMLVQIYVDDIIFGSTNKDLCKAFEKLMNDKFQISSMGELTFFLVLQVNDVLRLQALVDKRNVIIMEATIRDALRLADAEGIDCLPNKEIFTELARMGHIDESATEVNVNDVPAASGADEGAAKVNVDVVPVDVDEPSIPLPTPPTQPPPPSQDIPSTSQDVEILMDLLYNLLNTCTTRTRIVEHLEQDRIAQALEITKLKQRVKKLERRNKLKDIAKDVAVIAETKESADVQGRQARSQAQIYQINLEHDDKVMSMQDDEEDPKEKGVVIRDPKETATPSTIIHSEAKSKDKRKGIMDEVIDQVQRKEKEDNAVKRYQALKRKPQTEAQARKNMTIYLRNKTKEHIEEEDSITLKRISETQEDKAAKKQKLDEEVPVVDYKIYTENNKPYYKIIRADGSPQLFLSFLSLLRNFDREDLEVLWELVKERFASSKPKNFSNDFLLTTLTYMLKKPDVQAQVWKNQRTVHGLAKESTRKSMPVETTTSKALVSCDVLDKYDWSDQVEEETVNHLKYENEQLLKDLKKSELMVLGYKTGLKSVEERLEFFKTNESIYLEDIKVLKVEIQMKDIAIRKLRKKLEIAQKEKDGI</sequence>
<keyword evidence="1" id="KW-0064">Aspartyl protease</keyword>
<feature type="compositionally biased region" description="Basic and acidic residues" evidence="4">
    <location>
        <begin position="969"/>
        <end position="985"/>
    </location>
</feature>
<dbReference type="GO" id="GO:0008270">
    <property type="term" value="F:zinc ion binding"/>
    <property type="evidence" value="ECO:0007669"/>
    <property type="project" value="UniProtKB-KW"/>
</dbReference>
<keyword evidence="2" id="KW-0862">Zinc</keyword>
<keyword evidence="3" id="KW-0175">Coiled coil</keyword>
<evidence type="ECO:0000259" key="5">
    <source>
        <dbReference type="PROSITE" id="PS50158"/>
    </source>
</evidence>
<feature type="domain" description="CCHC-type" evidence="5">
    <location>
        <begin position="578"/>
        <end position="593"/>
    </location>
</feature>
<keyword evidence="1" id="KW-0378">Hydrolase</keyword>
<feature type="coiled-coil region" evidence="3">
    <location>
        <begin position="1425"/>
        <end position="1459"/>
    </location>
</feature>
<dbReference type="Pfam" id="PF14223">
    <property type="entry name" value="Retrotran_gag_2"/>
    <property type="match status" value="1"/>
</dbReference>
<keyword evidence="1" id="KW-0645">Protease</keyword>
<keyword evidence="2" id="KW-0479">Metal-binding</keyword>
<feature type="region of interest" description="Disordered" evidence="4">
    <location>
        <begin position="1498"/>
        <end position="1523"/>
    </location>
</feature>
<feature type="region of interest" description="Disordered" evidence="4">
    <location>
        <begin position="658"/>
        <end position="692"/>
    </location>
</feature>
<dbReference type="GO" id="GO:0003676">
    <property type="term" value="F:nucleic acid binding"/>
    <property type="evidence" value="ECO:0007669"/>
    <property type="project" value="InterPro"/>
</dbReference>
<reference evidence="6" key="1">
    <citation type="journal article" date="2019" name="Sci. Rep.">
        <title>Draft genome of Tanacetum cinerariifolium, the natural source of mosquito coil.</title>
        <authorList>
            <person name="Yamashiro T."/>
            <person name="Shiraishi A."/>
            <person name="Satake H."/>
            <person name="Nakayama K."/>
        </authorList>
    </citation>
    <scope>NUCLEOTIDE SEQUENCE</scope>
</reference>
<feature type="region of interest" description="Disordered" evidence="4">
    <location>
        <begin position="948"/>
        <end position="1015"/>
    </location>
</feature>
<proteinExistence type="predicted"/>
<dbReference type="SUPFAM" id="SSF56672">
    <property type="entry name" value="DNA/RNA polymerases"/>
    <property type="match status" value="1"/>
</dbReference>
<dbReference type="InterPro" id="IPR001878">
    <property type="entry name" value="Znf_CCHC"/>
</dbReference>
<feature type="compositionally biased region" description="Pro residues" evidence="4">
    <location>
        <begin position="1381"/>
        <end position="1395"/>
    </location>
</feature>
<dbReference type="InterPro" id="IPR013103">
    <property type="entry name" value="RVT_2"/>
</dbReference>
<dbReference type="SMART" id="SM00343">
    <property type="entry name" value="ZnF_C2HC"/>
    <property type="match status" value="1"/>
</dbReference>
<feature type="coiled-coil region" evidence="3">
    <location>
        <begin position="447"/>
        <end position="474"/>
    </location>
</feature>
<name>A0A6L2MLZ7_TANCI</name>
<dbReference type="Pfam" id="PF07727">
    <property type="entry name" value="RVT_2"/>
    <property type="match status" value="1"/>
</dbReference>